<proteinExistence type="predicted"/>
<dbReference type="InterPro" id="IPR051531">
    <property type="entry name" value="N-acetyltransferase"/>
</dbReference>
<dbReference type="Gene3D" id="3.40.630.30">
    <property type="match status" value="1"/>
</dbReference>
<dbReference type="Pfam" id="PF13302">
    <property type="entry name" value="Acetyltransf_3"/>
    <property type="match status" value="1"/>
</dbReference>
<dbReference type="GO" id="GO:0016747">
    <property type="term" value="F:acyltransferase activity, transferring groups other than amino-acyl groups"/>
    <property type="evidence" value="ECO:0007669"/>
    <property type="project" value="InterPro"/>
</dbReference>
<dbReference type="AlphaFoldDB" id="A0A6A5Q9R5"/>
<dbReference type="PANTHER" id="PTHR43792:SF16">
    <property type="entry name" value="N-ACETYLTRANSFERASE DOMAIN-CONTAINING PROTEIN"/>
    <property type="match status" value="1"/>
</dbReference>
<dbReference type="SUPFAM" id="SSF55729">
    <property type="entry name" value="Acyl-CoA N-acyltransferases (Nat)"/>
    <property type="match status" value="1"/>
</dbReference>
<dbReference type="InterPro" id="IPR016181">
    <property type="entry name" value="Acyl_CoA_acyltransferase"/>
</dbReference>
<feature type="domain" description="N-acetyltransferase" evidence="1">
    <location>
        <begin position="103"/>
        <end position="181"/>
    </location>
</feature>
<name>A0A6A5Q9R5_AMPQU</name>
<dbReference type="OrthoDB" id="630895at2759"/>
<dbReference type="InterPro" id="IPR000182">
    <property type="entry name" value="GNAT_dom"/>
</dbReference>
<dbReference type="Proteomes" id="UP000800096">
    <property type="component" value="Unassembled WGS sequence"/>
</dbReference>
<organism evidence="2 3">
    <name type="scientific">Ampelomyces quisqualis</name>
    <name type="common">Powdery mildew agent</name>
    <dbReference type="NCBI Taxonomy" id="50730"/>
    <lineage>
        <taxon>Eukaryota</taxon>
        <taxon>Fungi</taxon>
        <taxon>Dikarya</taxon>
        <taxon>Ascomycota</taxon>
        <taxon>Pezizomycotina</taxon>
        <taxon>Dothideomycetes</taxon>
        <taxon>Pleosporomycetidae</taxon>
        <taxon>Pleosporales</taxon>
        <taxon>Pleosporineae</taxon>
        <taxon>Phaeosphaeriaceae</taxon>
        <taxon>Ampelomyces</taxon>
    </lineage>
</organism>
<dbReference type="PANTHER" id="PTHR43792">
    <property type="entry name" value="GNAT FAMILY, PUTATIVE (AFU_ORTHOLOGUE AFUA_3G00765)-RELATED-RELATED"/>
    <property type="match status" value="1"/>
</dbReference>
<keyword evidence="3" id="KW-1185">Reference proteome</keyword>
<evidence type="ECO:0000259" key="1">
    <source>
        <dbReference type="Pfam" id="PF13302"/>
    </source>
</evidence>
<accession>A0A6A5Q9R5</accession>
<sequence length="217" mass="23333">MVATEFHINTPRLVISHLDSNNDAHGDFLFTLYNTAQNHARGSGLASREAARAKIDSFSHIFTTGYGRYLVSLQPPSPASSSSPSEIAATTTAAPLFSQRSKTLTPIGVVSMHARNFPGAPRAPDVGYGLLPAFRGKGYAAEAAAALVKWFEENRGQMAFFGFCDEGNEGSKGVLRRIGFEDHGVREFRGLYDAQTVLTGCVFSKGVSGELGEWGIK</sequence>
<reference evidence="2" key="1">
    <citation type="journal article" date="2020" name="Stud. Mycol.">
        <title>101 Dothideomycetes genomes: a test case for predicting lifestyles and emergence of pathogens.</title>
        <authorList>
            <person name="Haridas S."/>
            <person name="Albert R."/>
            <person name="Binder M."/>
            <person name="Bloem J."/>
            <person name="Labutti K."/>
            <person name="Salamov A."/>
            <person name="Andreopoulos B."/>
            <person name="Baker S."/>
            <person name="Barry K."/>
            <person name="Bills G."/>
            <person name="Bluhm B."/>
            <person name="Cannon C."/>
            <person name="Castanera R."/>
            <person name="Culley D."/>
            <person name="Daum C."/>
            <person name="Ezra D."/>
            <person name="Gonzalez J."/>
            <person name="Henrissat B."/>
            <person name="Kuo A."/>
            <person name="Liang C."/>
            <person name="Lipzen A."/>
            <person name="Lutzoni F."/>
            <person name="Magnuson J."/>
            <person name="Mondo S."/>
            <person name="Nolan M."/>
            <person name="Ohm R."/>
            <person name="Pangilinan J."/>
            <person name="Park H.-J."/>
            <person name="Ramirez L."/>
            <person name="Alfaro M."/>
            <person name="Sun H."/>
            <person name="Tritt A."/>
            <person name="Yoshinaga Y."/>
            <person name="Zwiers L.-H."/>
            <person name="Turgeon B."/>
            <person name="Goodwin S."/>
            <person name="Spatafora J."/>
            <person name="Crous P."/>
            <person name="Grigoriev I."/>
        </authorList>
    </citation>
    <scope>NUCLEOTIDE SEQUENCE</scope>
    <source>
        <strain evidence="2">HMLAC05119</strain>
    </source>
</reference>
<gene>
    <name evidence="2" type="ORF">BDU57DRAFT_459731</name>
</gene>
<protein>
    <submittedName>
        <fullName evidence="2">GNAT domain-containing protein</fullName>
    </submittedName>
</protein>
<dbReference type="EMBL" id="ML979141">
    <property type="protein sequence ID" value="KAF1912163.1"/>
    <property type="molecule type" value="Genomic_DNA"/>
</dbReference>
<evidence type="ECO:0000313" key="2">
    <source>
        <dbReference type="EMBL" id="KAF1912163.1"/>
    </source>
</evidence>
<evidence type="ECO:0000313" key="3">
    <source>
        <dbReference type="Proteomes" id="UP000800096"/>
    </source>
</evidence>